<evidence type="ECO:0000256" key="2">
    <source>
        <dbReference type="SAM" id="Phobius"/>
    </source>
</evidence>
<feature type="compositionally biased region" description="Low complexity" evidence="1">
    <location>
        <begin position="287"/>
        <end position="297"/>
    </location>
</feature>
<feature type="compositionally biased region" description="Polar residues" evidence="1">
    <location>
        <begin position="309"/>
        <end position="320"/>
    </location>
</feature>
<accession>A0A5C3LB52</accession>
<gene>
    <name evidence="3" type="ORF">FA15DRAFT_182626</name>
</gene>
<dbReference type="Proteomes" id="UP000307440">
    <property type="component" value="Unassembled WGS sequence"/>
</dbReference>
<feature type="compositionally biased region" description="Pro residues" evidence="1">
    <location>
        <begin position="342"/>
        <end position="352"/>
    </location>
</feature>
<feature type="region of interest" description="Disordered" evidence="1">
    <location>
        <begin position="217"/>
        <end position="241"/>
    </location>
</feature>
<evidence type="ECO:0000256" key="1">
    <source>
        <dbReference type="SAM" id="MobiDB-lite"/>
    </source>
</evidence>
<dbReference type="EMBL" id="ML210147">
    <property type="protein sequence ID" value="TFK29842.1"/>
    <property type="molecule type" value="Genomic_DNA"/>
</dbReference>
<keyword evidence="2" id="KW-0472">Membrane</keyword>
<proteinExistence type="predicted"/>
<dbReference type="OrthoDB" id="3065859at2759"/>
<feature type="compositionally biased region" description="Polar residues" evidence="1">
    <location>
        <begin position="277"/>
        <end position="286"/>
    </location>
</feature>
<dbReference type="STRING" id="230819.A0A5C3LB52"/>
<name>A0A5C3LB52_COPMA</name>
<feature type="transmembrane region" description="Helical" evidence="2">
    <location>
        <begin position="49"/>
        <end position="70"/>
    </location>
</feature>
<reference evidence="3 4" key="1">
    <citation type="journal article" date="2019" name="Nat. Ecol. Evol.">
        <title>Megaphylogeny resolves global patterns of mushroom evolution.</title>
        <authorList>
            <person name="Varga T."/>
            <person name="Krizsan K."/>
            <person name="Foldi C."/>
            <person name="Dima B."/>
            <person name="Sanchez-Garcia M."/>
            <person name="Sanchez-Ramirez S."/>
            <person name="Szollosi G.J."/>
            <person name="Szarkandi J.G."/>
            <person name="Papp V."/>
            <person name="Albert L."/>
            <person name="Andreopoulos W."/>
            <person name="Angelini C."/>
            <person name="Antonin V."/>
            <person name="Barry K.W."/>
            <person name="Bougher N.L."/>
            <person name="Buchanan P."/>
            <person name="Buyck B."/>
            <person name="Bense V."/>
            <person name="Catcheside P."/>
            <person name="Chovatia M."/>
            <person name="Cooper J."/>
            <person name="Damon W."/>
            <person name="Desjardin D."/>
            <person name="Finy P."/>
            <person name="Geml J."/>
            <person name="Haridas S."/>
            <person name="Hughes K."/>
            <person name="Justo A."/>
            <person name="Karasinski D."/>
            <person name="Kautmanova I."/>
            <person name="Kiss B."/>
            <person name="Kocsube S."/>
            <person name="Kotiranta H."/>
            <person name="LaButti K.M."/>
            <person name="Lechner B.E."/>
            <person name="Liimatainen K."/>
            <person name="Lipzen A."/>
            <person name="Lukacs Z."/>
            <person name="Mihaltcheva S."/>
            <person name="Morgado L.N."/>
            <person name="Niskanen T."/>
            <person name="Noordeloos M.E."/>
            <person name="Ohm R.A."/>
            <person name="Ortiz-Santana B."/>
            <person name="Ovrebo C."/>
            <person name="Racz N."/>
            <person name="Riley R."/>
            <person name="Savchenko A."/>
            <person name="Shiryaev A."/>
            <person name="Soop K."/>
            <person name="Spirin V."/>
            <person name="Szebenyi C."/>
            <person name="Tomsovsky M."/>
            <person name="Tulloss R.E."/>
            <person name="Uehling J."/>
            <person name="Grigoriev I.V."/>
            <person name="Vagvolgyi C."/>
            <person name="Papp T."/>
            <person name="Martin F.M."/>
            <person name="Miettinen O."/>
            <person name="Hibbett D.S."/>
            <person name="Nagy L.G."/>
        </authorList>
    </citation>
    <scope>NUCLEOTIDE SEQUENCE [LARGE SCALE GENOMIC DNA]</scope>
    <source>
        <strain evidence="3 4">CBS 121175</strain>
    </source>
</reference>
<keyword evidence="4" id="KW-1185">Reference proteome</keyword>
<evidence type="ECO:0000313" key="4">
    <source>
        <dbReference type="Proteomes" id="UP000307440"/>
    </source>
</evidence>
<evidence type="ECO:0008006" key="5">
    <source>
        <dbReference type="Google" id="ProtNLM"/>
    </source>
</evidence>
<dbReference type="AlphaFoldDB" id="A0A5C3LB52"/>
<organism evidence="3 4">
    <name type="scientific">Coprinopsis marcescibilis</name>
    <name type="common">Agaric fungus</name>
    <name type="synonym">Psathyrella marcescibilis</name>
    <dbReference type="NCBI Taxonomy" id="230819"/>
    <lineage>
        <taxon>Eukaryota</taxon>
        <taxon>Fungi</taxon>
        <taxon>Dikarya</taxon>
        <taxon>Basidiomycota</taxon>
        <taxon>Agaricomycotina</taxon>
        <taxon>Agaricomycetes</taxon>
        <taxon>Agaricomycetidae</taxon>
        <taxon>Agaricales</taxon>
        <taxon>Agaricineae</taxon>
        <taxon>Psathyrellaceae</taxon>
        <taxon>Coprinopsis</taxon>
    </lineage>
</organism>
<protein>
    <recommendedName>
        <fullName evidence="5">MARVEL domain-containing protein</fullName>
    </recommendedName>
</protein>
<feature type="transmembrane region" description="Helical" evidence="2">
    <location>
        <begin position="20"/>
        <end position="43"/>
    </location>
</feature>
<feature type="transmembrane region" description="Helical" evidence="2">
    <location>
        <begin position="120"/>
        <end position="140"/>
    </location>
</feature>
<keyword evidence="2" id="KW-1133">Transmembrane helix</keyword>
<feature type="region of interest" description="Disordered" evidence="1">
    <location>
        <begin position="264"/>
        <end position="390"/>
    </location>
</feature>
<keyword evidence="2" id="KW-0812">Transmembrane</keyword>
<feature type="compositionally biased region" description="Polar residues" evidence="1">
    <location>
        <begin position="373"/>
        <end position="386"/>
    </location>
</feature>
<feature type="compositionally biased region" description="Polar residues" evidence="1">
    <location>
        <begin position="353"/>
        <end position="363"/>
    </location>
</feature>
<feature type="transmembrane region" description="Helical" evidence="2">
    <location>
        <begin position="82"/>
        <end position="100"/>
    </location>
</feature>
<evidence type="ECO:0000313" key="3">
    <source>
        <dbReference type="EMBL" id="TFK29842.1"/>
    </source>
</evidence>
<sequence>MSVLHTWTVFKRFRAGIFGLVSLLNLAVAIACIIMLVNGWAIYQDSQKAAIAFFLSVNMISCITIVITYMSTFQPVSDLIRAVIMFVFQLGLVIVFTLAAPNLPCPRSNLVQSCKTLDSLIFLGACLVCAFLAVFILVMIPMLKRPFPSAVVLPSSPATPRSVYLDVKRPLDPEKGSTLTYCSWDRIPGESKDKRRLSYSQTSFQESYFLSLQSKNPFADPSEATSPKRPPPPPISKSPYFSPQILTPQSALIELSNRDSQDMTTLSSYAPMPLDPKSTSTVNVRGSVSSVYSLSSRRLSEVGPAEPQQAITASPKSPFQRSRRTRSDDSAASLLAHVWKQPPTPRKLPPTPVSASPKASPSTARRKLPPTPITASPRSGVSTLKQPLSPPIQPLRIKRKVPQQLSLDDHLRTLEDSSFSAVPRTPSPISGPYSPASFGPVPNSGLLPSHPRLTMHMRELKLSRPVTRNLTVS</sequence>